<reference evidence="4" key="1">
    <citation type="submission" date="2010-02" db="EMBL/GenBank/DDBJ databases">
        <title>Complete sequence of Aciduliprofundum boonei T469.</title>
        <authorList>
            <consortium name="US DOE Joint Genome Institute"/>
            <person name="Lucas S."/>
            <person name="Copeland A."/>
            <person name="Lapidus A."/>
            <person name="Cheng J.-F."/>
            <person name="Bruce D."/>
            <person name="Goodwin L."/>
            <person name="Pitluck S."/>
            <person name="Saunders E."/>
            <person name="Detter J.C."/>
            <person name="Han C."/>
            <person name="Tapia R."/>
            <person name="Land M."/>
            <person name="Hauser L."/>
            <person name="Kyrpides N."/>
            <person name="Mikhailova N."/>
            <person name="Flores G."/>
            <person name="Reysenbach A.-L."/>
            <person name="Woyke T."/>
        </authorList>
    </citation>
    <scope>NUCLEOTIDE SEQUENCE</scope>
    <source>
        <strain evidence="4">T469</strain>
    </source>
</reference>
<evidence type="ECO:0000256" key="2">
    <source>
        <dbReference type="PIRSR" id="PIRSR600888-3"/>
    </source>
</evidence>
<comment type="function">
    <text evidence="3">Catalyzes the epimerization of the C3' and C5'positions of dTDP-6-deoxy-D-xylo-4-hexulose, forming dTDP-6-deoxy-L-lyxo-4-hexulose.</text>
</comment>
<dbReference type="GO" id="GO:0005829">
    <property type="term" value="C:cytosol"/>
    <property type="evidence" value="ECO:0007669"/>
    <property type="project" value="TreeGrafter"/>
</dbReference>
<keyword evidence="5" id="KW-1185">Reference proteome</keyword>
<evidence type="ECO:0000256" key="1">
    <source>
        <dbReference type="PIRSR" id="PIRSR600888-1"/>
    </source>
</evidence>
<dbReference type="GO" id="GO:0000271">
    <property type="term" value="P:polysaccharide biosynthetic process"/>
    <property type="evidence" value="ECO:0007669"/>
    <property type="project" value="TreeGrafter"/>
</dbReference>
<feature type="site" description="Participates in a stacking interaction with the thymidine ring of dTDP-4-oxo-6-deoxyglucose" evidence="2">
    <location>
        <position position="144"/>
    </location>
</feature>
<feature type="active site" description="Proton acceptor" evidence="1">
    <location>
        <position position="68"/>
    </location>
</feature>
<dbReference type="GO" id="GO:0008830">
    <property type="term" value="F:dTDP-4-dehydrorhamnose 3,5-epimerase activity"/>
    <property type="evidence" value="ECO:0007669"/>
    <property type="project" value="UniProtKB-UniRule"/>
</dbReference>
<keyword evidence="3 4" id="KW-0413">Isomerase</keyword>
<evidence type="ECO:0000313" key="5">
    <source>
        <dbReference type="Proteomes" id="UP000001400"/>
    </source>
</evidence>
<dbReference type="Gene3D" id="2.60.120.10">
    <property type="entry name" value="Jelly Rolls"/>
    <property type="match status" value="1"/>
</dbReference>
<dbReference type="PANTHER" id="PTHR21047">
    <property type="entry name" value="DTDP-6-DEOXY-D-GLUCOSE-3,5 EPIMERASE"/>
    <property type="match status" value="1"/>
</dbReference>
<name>B5IDJ2_ACIB4</name>
<dbReference type="SUPFAM" id="SSF51182">
    <property type="entry name" value="RmlC-like cupins"/>
    <property type="match status" value="1"/>
</dbReference>
<dbReference type="CDD" id="cd00438">
    <property type="entry name" value="cupin_RmlC"/>
    <property type="match status" value="1"/>
</dbReference>
<sequence length="191" mass="22415">MVMKMPFKFERAKEMRDVIIIRPKVFEDERGFFMETYKKDDFEKNGIKGEFLQDNHSHSKYGVLRGLHFQREPYAQAKIVRCIKGEIFDVAVDLRESSPTFGKYVGVVLSEKNKKMLFIPRGFAHGFLVLSEEADVVYKVDNIYAPEYEGGLIWNDPDVNIEWPEIKPILSEKDKNWPTLKELKNKGMLFR</sequence>
<dbReference type="HOGENOM" id="CLU_090940_1_1_2"/>
<comment type="pathway">
    <text evidence="3">Carbohydrate biosynthesis; dTDP-L-rhamnose biosynthesis.</text>
</comment>
<dbReference type="STRING" id="439481.Aboo_0255"/>
<feature type="active site" description="Proton donor" evidence="1">
    <location>
        <position position="138"/>
    </location>
</feature>
<comment type="subunit">
    <text evidence="3">Homodimer.</text>
</comment>
<accession>B5IDJ2</accession>
<dbReference type="EMBL" id="CP001941">
    <property type="protein sequence ID" value="ADD08067.1"/>
    <property type="molecule type" value="Genomic_DNA"/>
</dbReference>
<dbReference type="NCBIfam" id="TIGR01221">
    <property type="entry name" value="rmlC"/>
    <property type="match status" value="1"/>
</dbReference>
<dbReference type="InterPro" id="IPR014710">
    <property type="entry name" value="RmlC-like_jellyroll"/>
</dbReference>
<dbReference type="PANTHER" id="PTHR21047:SF2">
    <property type="entry name" value="THYMIDINE DIPHOSPHO-4-KETO-RHAMNOSE 3,5-EPIMERASE"/>
    <property type="match status" value="1"/>
</dbReference>
<dbReference type="Pfam" id="PF00908">
    <property type="entry name" value="dTDP_sugar_isom"/>
    <property type="match status" value="1"/>
</dbReference>
<dbReference type="AlphaFoldDB" id="B5IDJ2"/>
<comment type="catalytic activity">
    <reaction evidence="3">
        <text>dTDP-4-dehydro-6-deoxy-alpha-D-glucose = dTDP-4-dehydro-beta-L-rhamnose</text>
        <dbReference type="Rhea" id="RHEA:16969"/>
        <dbReference type="ChEBI" id="CHEBI:57649"/>
        <dbReference type="ChEBI" id="CHEBI:62830"/>
        <dbReference type="EC" id="5.1.3.13"/>
    </reaction>
</comment>
<dbReference type="KEGG" id="abi:Aboo_0255"/>
<dbReference type="Proteomes" id="UP000001400">
    <property type="component" value="Chromosome"/>
</dbReference>
<protein>
    <recommendedName>
        <fullName evidence="3">dTDP-4-dehydrorhamnose 3,5-epimerase</fullName>
        <ecNumber evidence="3">5.1.3.13</ecNumber>
    </recommendedName>
    <alternativeName>
        <fullName evidence="3">Thymidine diphospho-4-keto-rhamnose 3,5-epimerase</fullName>
    </alternativeName>
</protein>
<dbReference type="GO" id="GO:0019305">
    <property type="term" value="P:dTDP-rhamnose biosynthetic process"/>
    <property type="evidence" value="ECO:0007669"/>
    <property type="project" value="UniProtKB-UniRule"/>
</dbReference>
<evidence type="ECO:0000313" key="4">
    <source>
        <dbReference type="EMBL" id="ADD08067.1"/>
    </source>
</evidence>
<dbReference type="EC" id="5.1.3.13" evidence="3"/>
<evidence type="ECO:0000256" key="3">
    <source>
        <dbReference type="RuleBase" id="RU364069"/>
    </source>
</evidence>
<dbReference type="eggNOG" id="arCOG04188">
    <property type="taxonomic scope" value="Archaea"/>
</dbReference>
<comment type="similarity">
    <text evidence="3">Belongs to the dTDP-4-dehydrorhamnose 3,5-epimerase family.</text>
</comment>
<dbReference type="UniPathway" id="UPA00124"/>
<organism evidence="4 5">
    <name type="scientific">Aciduliprofundum boonei (strain DSM 19572 / T469)</name>
    <dbReference type="NCBI Taxonomy" id="439481"/>
    <lineage>
        <taxon>Archaea</taxon>
        <taxon>Methanobacteriati</taxon>
        <taxon>Thermoplasmatota</taxon>
        <taxon>DHVE2 group</taxon>
        <taxon>Candidatus Aciduliprofundum</taxon>
    </lineage>
</organism>
<dbReference type="InterPro" id="IPR000888">
    <property type="entry name" value="RmlC-like"/>
</dbReference>
<dbReference type="InterPro" id="IPR011051">
    <property type="entry name" value="RmlC_Cupin_sf"/>
</dbReference>
<proteinExistence type="inferred from homology"/>
<gene>
    <name evidence="4" type="ordered locus">Aboo_0255</name>
</gene>